<evidence type="ECO:0000256" key="1">
    <source>
        <dbReference type="SAM" id="SignalP"/>
    </source>
</evidence>
<sequence>MALIYFPKTMLLLLLCCTLSLAGYAKTAEESKTFINFAVQYYPPFIIEHAQEQGVLIDIFELFAAQYHYQPNYPVYPEKRSSVEIERGNVDVRMESEHWYRGTMQMCWSAPIYTIEDVFVTHKQAEQFDVNGLNEHLFLGRFGYTYPQLEPYFDSNLLQRKDYYSEFDILSVLAGGSDKSLAFSIVGEPTLRWLQLKYPVLKSTISVRGVSDVAPLQLQFGRTQRAKKLCDDFNHFYADFKKTEQFKQILLKYGL</sequence>
<dbReference type="GeneID" id="98334301"/>
<dbReference type="Proteomes" id="UP001304419">
    <property type="component" value="Chromosome 1"/>
</dbReference>
<proteinExistence type="predicted"/>
<gene>
    <name evidence="2" type="ORF">R5H13_01470</name>
</gene>
<reference evidence="2 3" key="1">
    <citation type="submission" date="2023-10" db="EMBL/GenBank/DDBJ databases">
        <title>To unveil natural product biosynthetic capacity in Pseudoalteromonas.</title>
        <authorList>
            <person name="Wang J."/>
        </authorList>
    </citation>
    <scope>NUCLEOTIDE SEQUENCE [LARGE SCALE GENOMIC DNA]</scope>
    <source>
        <strain evidence="2 3">DSM 15914</strain>
    </source>
</reference>
<feature type="signal peptide" evidence="1">
    <location>
        <begin position="1"/>
        <end position="22"/>
    </location>
</feature>
<evidence type="ECO:0000313" key="2">
    <source>
        <dbReference type="EMBL" id="WOX28971.1"/>
    </source>
</evidence>
<accession>A0ABZ0MBB2</accession>
<dbReference type="SUPFAM" id="SSF53850">
    <property type="entry name" value="Periplasmic binding protein-like II"/>
    <property type="match status" value="1"/>
</dbReference>
<feature type="chain" id="PRO_5046881599" evidence="1">
    <location>
        <begin position="23"/>
        <end position="255"/>
    </location>
</feature>
<protein>
    <submittedName>
        <fullName evidence="2">Amino acid ABC transporter substrate-binding protein</fullName>
    </submittedName>
</protein>
<keyword evidence="1" id="KW-0732">Signal</keyword>
<name>A0ABZ0MBB2_9GAMM</name>
<evidence type="ECO:0000313" key="3">
    <source>
        <dbReference type="Proteomes" id="UP001304419"/>
    </source>
</evidence>
<dbReference type="RefSeq" id="WP_240701580.1">
    <property type="nucleotide sequence ID" value="NZ_CBCSDF010000018.1"/>
</dbReference>
<organism evidence="2 3">
    <name type="scientific">Pseudoalteromonas maricaloris</name>
    <dbReference type="NCBI Taxonomy" id="184924"/>
    <lineage>
        <taxon>Bacteria</taxon>
        <taxon>Pseudomonadati</taxon>
        <taxon>Pseudomonadota</taxon>
        <taxon>Gammaproteobacteria</taxon>
        <taxon>Alteromonadales</taxon>
        <taxon>Pseudoalteromonadaceae</taxon>
        <taxon>Pseudoalteromonas</taxon>
    </lineage>
</organism>
<keyword evidence="3" id="KW-1185">Reference proteome</keyword>
<dbReference type="EMBL" id="CP137578">
    <property type="protein sequence ID" value="WOX28971.1"/>
    <property type="molecule type" value="Genomic_DNA"/>
</dbReference>